<accession>A0A7Y9F396</accession>
<comment type="caution">
    <text evidence="2">The sequence shown here is derived from an EMBL/GenBank/DDBJ whole genome shotgun (WGS) entry which is preliminary data.</text>
</comment>
<dbReference type="EMBL" id="JACCBE010000001">
    <property type="protein sequence ID" value="NYD58713.1"/>
    <property type="molecule type" value="Genomic_DNA"/>
</dbReference>
<sequence>MRAVDEQDFAAYVAARRTALVQAVAVLGSPPGHAAALTDRALARAGREWHDLREGPGPDLEVWRLVLEERARDRTPWWRQEPTPLAPLLDRLEPDRRTCVVLSAVAGLADEEVAALSGCWLSPGDPATPGLEQEARELAAGVEVVGRPAADIAAQRPARRVPRGLVALLAVLAVLVAVGTWRAGGPDGAPDGAPGDEALGPAQVRELVTSVPLPWSAAGDLVIGDRALRVPGVRRLVGLGSRLDVVVYGDSEGRVVRAEATGERLLLGRSAPGATLVGERERGWVAWVEAPSGDLVVVDTADGAELGRRPLVPLGPGDEPPAGVGPLSLEGPTLHYVDGAGSHEWRPLDDPSGEQVPAAGPATLLDVDGLTTVVQSSPTTITFDGPFGPAVTRRGVGAHLSPGGGYVLTRVGPGGTAPVRVYDTDDGRRRPAGVRGGEVALDAVFSTTGAITYVVGDGTQVPGAGEFRRLSEARGWLLRTCFTGSGSCTDHVRVSSADGEPVLAR</sequence>
<dbReference type="Proteomes" id="UP000516957">
    <property type="component" value="Unassembled WGS sequence"/>
</dbReference>
<evidence type="ECO:0000313" key="2">
    <source>
        <dbReference type="EMBL" id="NYD58713.1"/>
    </source>
</evidence>
<dbReference type="RefSeq" id="WP_179616282.1">
    <property type="nucleotide sequence ID" value="NZ_JACCBE010000001.1"/>
</dbReference>
<keyword evidence="1" id="KW-1133">Transmembrane helix</keyword>
<keyword evidence="1" id="KW-0812">Transmembrane</keyword>
<evidence type="ECO:0000256" key="1">
    <source>
        <dbReference type="SAM" id="Phobius"/>
    </source>
</evidence>
<feature type="transmembrane region" description="Helical" evidence="1">
    <location>
        <begin position="165"/>
        <end position="184"/>
    </location>
</feature>
<dbReference type="AlphaFoldDB" id="A0A7Y9F396"/>
<protein>
    <submittedName>
        <fullName evidence="2">Uncharacterized protein</fullName>
    </submittedName>
</protein>
<gene>
    <name evidence="2" type="ORF">BKA08_002951</name>
</gene>
<name>A0A7Y9F396_9ACTN</name>
<reference evidence="2 3" key="1">
    <citation type="submission" date="2020-07" db="EMBL/GenBank/DDBJ databases">
        <title>Sequencing the genomes of 1000 actinobacteria strains.</title>
        <authorList>
            <person name="Klenk H.-P."/>
        </authorList>
    </citation>
    <scope>NUCLEOTIDE SEQUENCE [LARGE SCALE GENOMIC DNA]</scope>
    <source>
        <strain evidence="2 3">DSM 18965</strain>
    </source>
</reference>
<keyword evidence="3" id="KW-1185">Reference proteome</keyword>
<proteinExistence type="predicted"/>
<keyword evidence="1" id="KW-0472">Membrane</keyword>
<organism evidence="2 3">
    <name type="scientific">Nocardioides marinisabuli</name>
    <dbReference type="NCBI Taxonomy" id="419476"/>
    <lineage>
        <taxon>Bacteria</taxon>
        <taxon>Bacillati</taxon>
        <taxon>Actinomycetota</taxon>
        <taxon>Actinomycetes</taxon>
        <taxon>Propionibacteriales</taxon>
        <taxon>Nocardioidaceae</taxon>
        <taxon>Nocardioides</taxon>
    </lineage>
</organism>
<evidence type="ECO:0000313" key="3">
    <source>
        <dbReference type="Proteomes" id="UP000516957"/>
    </source>
</evidence>